<feature type="region of interest" description="Disordered" evidence="2">
    <location>
        <begin position="187"/>
        <end position="225"/>
    </location>
</feature>
<evidence type="ECO:0000256" key="2">
    <source>
        <dbReference type="SAM" id="MobiDB-lite"/>
    </source>
</evidence>
<evidence type="ECO:0000313" key="4">
    <source>
        <dbReference type="EMBL" id="QIX00839.1"/>
    </source>
</evidence>
<evidence type="ECO:0000259" key="3">
    <source>
        <dbReference type="Pfam" id="PF08574"/>
    </source>
</evidence>
<feature type="region of interest" description="Disordered" evidence="2">
    <location>
        <begin position="314"/>
        <end position="342"/>
    </location>
</feature>
<comment type="similarity">
    <text evidence="1">Belongs to the IWR1/SLC7A6OS family.</text>
</comment>
<dbReference type="PANTHER" id="PTHR28063:SF1">
    <property type="entry name" value="RNA POLYMERASE II NUCLEAR LOCALIZATION PROTEIN IWR1"/>
    <property type="match status" value="1"/>
</dbReference>
<dbReference type="EMBL" id="CP051142">
    <property type="protein sequence ID" value="QIX00839.1"/>
    <property type="molecule type" value="Genomic_DNA"/>
</dbReference>
<dbReference type="Proteomes" id="UP000503462">
    <property type="component" value="Chromosome 4"/>
</dbReference>
<dbReference type="PANTHER" id="PTHR28063">
    <property type="entry name" value="RNA POLYMERASE II NUCLEAR LOCALIZATION PROTEIN IWR1"/>
    <property type="match status" value="1"/>
</dbReference>
<feature type="compositionally biased region" description="Polar residues" evidence="2">
    <location>
        <begin position="128"/>
        <end position="139"/>
    </location>
</feature>
<gene>
    <name evidence="4" type="ORF">AMS68_006356</name>
</gene>
<dbReference type="InterPro" id="IPR040150">
    <property type="entry name" value="Iwr1"/>
</dbReference>
<feature type="compositionally biased region" description="Polar residues" evidence="2">
    <location>
        <begin position="192"/>
        <end position="203"/>
    </location>
</feature>
<name>A0A6H0Y1U4_9PEZI</name>
<evidence type="ECO:0000313" key="5">
    <source>
        <dbReference type="Proteomes" id="UP000503462"/>
    </source>
</evidence>
<proteinExistence type="inferred from homology"/>
<feature type="compositionally biased region" description="Basic and acidic residues" evidence="2">
    <location>
        <begin position="94"/>
        <end position="114"/>
    </location>
</feature>
<dbReference type="InterPro" id="IPR013883">
    <property type="entry name" value="TF_Iwr1_dom"/>
</dbReference>
<feature type="region of interest" description="Disordered" evidence="2">
    <location>
        <begin position="70"/>
        <end position="165"/>
    </location>
</feature>
<dbReference type="GO" id="GO:0005737">
    <property type="term" value="C:cytoplasm"/>
    <property type="evidence" value="ECO:0007669"/>
    <property type="project" value="TreeGrafter"/>
</dbReference>
<keyword evidence="5" id="KW-1185">Reference proteome</keyword>
<accession>A0A6H0Y1U4</accession>
<feature type="domain" description="Transcription factor Iwr1" evidence="3">
    <location>
        <begin position="230"/>
        <end position="296"/>
    </location>
</feature>
<feature type="compositionally biased region" description="Basic and acidic residues" evidence="2">
    <location>
        <begin position="314"/>
        <end position="326"/>
    </location>
</feature>
<organism evidence="4 5">
    <name type="scientific">Peltaster fructicola</name>
    <dbReference type="NCBI Taxonomy" id="286661"/>
    <lineage>
        <taxon>Eukaryota</taxon>
        <taxon>Fungi</taxon>
        <taxon>Dikarya</taxon>
        <taxon>Ascomycota</taxon>
        <taxon>Pezizomycotina</taxon>
        <taxon>Dothideomycetes</taxon>
        <taxon>Dothideomycetes incertae sedis</taxon>
        <taxon>Peltaster</taxon>
    </lineage>
</organism>
<dbReference type="OrthoDB" id="6255506at2759"/>
<reference evidence="4 5" key="1">
    <citation type="journal article" date="2016" name="Sci. Rep.">
        <title>Peltaster fructicola genome reveals evolution from an invasive phytopathogen to an ectophytic parasite.</title>
        <authorList>
            <person name="Xu C."/>
            <person name="Chen H."/>
            <person name="Gleason M.L."/>
            <person name="Xu J.R."/>
            <person name="Liu H."/>
            <person name="Zhang R."/>
            <person name="Sun G."/>
        </authorList>
    </citation>
    <scope>NUCLEOTIDE SEQUENCE [LARGE SCALE GENOMIC DNA]</scope>
    <source>
        <strain evidence="4 5">LNHT1506</strain>
    </source>
</reference>
<dbReference type="GO" id="GO:0006606">
    <property type="term" value="P:protein import into nucleus"/>
    <property type="evidence" value="ECO:0007669"/>
    <property type="project" value="InterPro"/>
</dbReference>
<dbReference type="AlphaFoldDB" id="A0A6H0Y1U4"/>
<protein>
    <recommendedName>
        <fullName evidence="3">Transcription factor Iwr1 domain-containing protein</fullName>
    </recommendedName>
</protein>
<dbReference type="Pfam" id="PF08574">
    <property type="entry name" value="Iwr1"/>
    <property type="match status" value="1"/>
</dbReference>
<sequence>MSAPEEVRLKRKRTEDPPQSLLLTRDLYAGHLPLKRVRYVRKNEASVQFASTSQDGSSNGKTYEQQDEIMASKTGIEVPKEPVNRTFHLKRPRTTNDDGRGSKRVRNDSDHVPTFEEAPFRLPVGATNERSTTTPQNPELHQVRRPGKGSAIGGQGKVLKNDKSKSNADIQALADSMHQFALDELAKIPKPSATTKPRMSPAQSKIRHDRNVASTTPSPVSDHMDIDNSEFVYDTYVLSDSKFEDEHEGDVGLLIIHDDDEEYWQSLLENDEQEEEVDEDDENAEDYYAADYPEDELASDDEYDNNAYNFRRRANSDVEQWNHRDSDDDEQEADPYSMQSSVVKHWEQELGFTSLRAQDRKAT</sequence>
<evidence type="ECO:0000256" key="1">
    <source>
        <dbReference type="ARBA" id="ARBA00010218"/>
    </source>
</evidence>